<feature type="repeat" description="NHL" evidence="4">
    <location>
        <begin position="442"/>
        <end position="467"/>
    </location>
</feature>
<name>A0A1C3E6W9_9PLAN</name>
<evidence type="ECO:0000313" key="7">
    <source>
        <dbReference type="Proteomes" id="UP000094828"/>
    </source>
</evidence>
<dbReference type="STRING" id="1841610.A6X21_10770"/>
<dbReference type="InterPro" id="IPR015854">
    <property type="entry name" value="ABC_transpr_LolD-like"/>
</dbReference>
<dbReference type="InterPro" id="IPR017871">
    <property type="entry name" value="ABC_transporter-like_CS"/>
</dbReference>
<sequence length="654" mass="72445">MSAPSGLCQLDHVSAQSRTVSARTLSARTVLSRTVQASARRERLDGITTTIPCGLTAVMGPSGAGKTTLLNLLTGFEEPSSGKLHWHQTANNQVIDKSLTLPIAWMPADFGLWPDLTIAEHLQATAPVGSTSAQVEEWISLFELHPAHRLPSQLSQGEQSRLSLARSVISKAPVLVLDEPCVHLQASLTHSLWKSLTRYWKEQQTNVIYSTHQPELVLGCADHLLILDEGKLLASGRPIDLYRSPETQEVAWMLGATNWFSKTEQSFWWSEELPHENVRPEQVEVLAANDSSMVMESLETVGPLSVLELRALREQATPPDARTIVDGPKPSRTLWVAGQRSFPPVGSRVRLRWLPLLLFVALLLSMSGCWKADEPRVVIAEETRWMLPADGPLVPAPRGLCVSSAGELLVLDTAGRVLVYDHDHQLVRKWHMPEYSVGKAEGICVLNDGRIAVADTHYHRVVIFHPDGTLSHMFGQEGKGPAEFIYPVAITQDPEGFLYVCEYGSNDRCQKLTTEGQMVLEMGRFGLGPGEFQRPSGVVWSENRLYIVDAFNSRVQVFDAQTGKLLQNDFNQAELAYPYDIASGSREAGKSIDFWIVEYASGQVTRLSANGELLGRGFAAEPLRTPWGLCYDPEGRLYVADTGNRRIVCWKISR</sequence>
<evidence type="ECO:0000256" key="2">
    <source>
        <dbReference type="ARBA" id="ARBA00022741"/>
    </source>
</evidence>
<keyword evidence="2" id="KW-0547">Nucleotide-binding</keyword>
<dbReference type="PANTHER" id="PTHR24220:SF612">
    <property type="entry name" value="FE(3+) IONS IMPORT ATP-BINDING PROTEIN FBPC"/>
    <property type="match status" value="1"/>
</dbReference>
<dbReference type="GO" id="GO:0005524">
    <property type="term" value="F:ATP binding"/>
    <property type="evidence" value="ECO:0007669"/>
    <property type="project" value="UniProtKB-KW"/>
</dbReference>
<dbReference type="Gene3D" id="2.120.10.30">
    <property type="entry name" value="TolB, C-terminal domain"/>
    <property type="match status" value="2"/>
</dbReference>
<dbReference type="PANTHER" id="PTHR24220">
    <property type="entry name" value="IMPORT ATP-BINDING PROTEIN"/>
    <property type="match status" value="1"/>
</dbReference>
<dbReference type="GO" id="GO:0005886">
    <property type="term" value="C:plasma membrane"/>
    <property type="evidence" value="ECO:0007669"/>
    <property type="project" value="TreeGrafter"/>
</dbReference>
<dbReference type="SUPFAM" id="SSF63829">
    <property type="entry name" value="Calcium-dependent phosphotriesterase"/>
    <property type="match status" value="1"/>
</dbReference>
<protein>
    <recommendedName>
        <fullName evidence="5">ABC transporter domain-containing protein</fullName>
    </recommendedName>
</protein>
<dbReference type="Gene3D" id="3.40.50.300">
    <property type="entry name" value="P-loop containing nucleotide triphosphate hydrolases"/>
    <property type="match status" value="1"/>
</dbReference>
<dbReference type="PROSITE" id="PS00211">
    <property type="entry name" value="ABC_TRANSPORTER_1"/>
    <property type="match status" value="1"/>
</dbReference>
<dbReference type="InterPro" id="IPR001258">
    <property type="entry name" value="NHL_repeat"/>
</dbReference>
<evidence type="ECO:0000256" key="4">
    <source>
        <dbReference type="PROSITE-ProRule" id="PRU00504"/>
    </source>
</evidence>
<dbReference type="GO" id="GO:0022857">
    <property type="term" value="F:transmembrane transporter activity"/>
    <property type="evidence" value="ECO:0007669"/>
    <property type="project" value="TreeGrafter"/>
</dbReference>
<dbReference type="PROSITE" id="PS50893">
    <property type="entry name" value="ABC_TRANSPORTER_2"/>
    <property type="match status" value="1"/>
</dbReference>
<feature type="repeat" description="NHL" evidence="4">
    <location>
        <begin position="523"/>
        <end position="561"/>
    </location>
</feature>
<evidence type="ECO:0000259" key="5">
    <source>
        <dbReference type="PROSITE" id="PS50893"/>
    </source>
</evidence>
<dbReference type="EMBL" id="LYDR01000150">
    <property type="protein sequence ID" value="ODA28963.1"/>
    <property type="molecule type" value="Genomic_DNA"/>
</dbReference>
<gene>
    <name evidence="6" type="ORF">A6X21_10770</name>
</gene>
<evidence type="ECO:0000256" key="3">
    <source>
        <dbReference type="ARBA" id="ARBA00022840"/>
    </source>
</evidence>
<dbReference type="Pfam" id="PF01436">
    <property type="entry name" value="NHL"/>
    <property type="match status" value="2"/>
</dbReference>
<reference evidence="6 7" key="1">
    <citation type="submission" date="2016-05" db="EMBL/GenBank/DDBJ databases">
        <title>Genomic and physiological characterization of Planctopirus sp. isolated from fresh water lake.</title>
        <authorList>
            <person name="Subhash Y."/>
            <person name="Ramana C."/>
        </authorList>
    </citation>
    <scope>NUCLEOTIDE SEQUENCE [LARGE SCALE GENOMIC DNA]</scope>
    <source>
        <strain evidence="6 7">JC280</strain>
    </source>
</reference>
<feature type="repeat" description="NHL" evidence="4">
    <location>
        <begin position="613"/>
        <end position="653"/>
    </location>
</feature>
<accession>A0A1C3E6W9</accession>
<evidence type="ECO:0000256" key="1">
    <source>
        <dbReference type="ARBA" id="ARBA00022737"/>
    </source>
</evidence>
<dbReference type="AlphaFoldDB" id="A0A1C3E6W9"/>
<dbReference type="InterPro" id="IPR027417">
    <property type="entry name" value="P-loop_NTPase"/>
</dbReference>
<proteinExistence type="predicted"/>
<comment type="caution">
    <text evidence="6">The sequence shown here is derived from an EMBL/GenBank/DDBJ whole genome shotgun (WGS) entry which is preliminary data.</text>
</comment>
<dbReference type="InterPro" id="IPR011042">
    <property type="entry name" value="6-blade_b-propeller_TolB-like"/>
</dbReference>
<dbReference type="RefSeq" id="WP_068850808.1">
    <property type="nucleotide sequence ID" value="NZ_LYDR01000150.1"/>
</dbReference>
<dbReference type="InterPro" id="IPR003439">
    <property type="entry name" value="ABC_transporter-like_ATP-bd"/>
</dbReference>
<feature type="domain" description="ABC transporter" evidence="5">
    <location>
        <begin position="25"/>
        <end position="254"/>
    </location>
</feature>
<dbReference type="Pfam" id="PF00005">
    <property type="entry name" value="ABC_tran"/>
    <property type="match status" value="1"/>
</dbReference>
<dbReference type="GO" id="GO:0016887">
    <property type="term" value="F:ATP hydrolysis activity"/>
    <property type="evidence" value="ECO:0007669"/>
    <property type="project" value="InterPro"/>
</dbReference>
<dbReference type="Proteomes" id="UP000094828">
    <property type="component" value="Unassembled WGS sequence"/>
</dbReference>
<dbReference type="OrthoDB" id="9799230at2"/>
<evidence type="ECO:0000313" key="6">
    <source>
        <dbReference type="EMBL" id="ODA28963.1"/>
    </source>
</evidence>
<keyword evidence="7" id="KW-1185">Reference proteome</keyword>
<organism evidence="6 7">
    <name type="scientific">Planctopirus hydrillae</name>
    <dbReference type="NCBI Taxonomy" id="1841610"/>
    <lineage>
        <taxon>Bacteria</taxon>
        <taxon>Pseudomonadati</taxon>
        <taxon>Planctomycetota</taxon>
        <taxon>Planctomycetia</taxon>
        <taxon>Planctomycetales</taxon>
        <taxon>Planctomycetaceae</taxon>
        <taxon>Planctopirus</taxon>
    </lineage>
</organism>
<dbReference type="SUPFAM" id="SSF52540">
    <property type="entry name" value="P-loop containing nucleoside triphosphate hydrolases"/>
    <property type="match status" value="1"/>
</dbReference>
<dbReference type="PROSITE" id="PS51125">
    <property type="entry name" value="NHL"/>
    <property type="match status" value="3"/>
</dbReference>
<keyword evidence="3" id="KW-0067">ATP-binding</keyword>
<keyword evidence="1" id="KW-0677">Repeat</keyword>
<dbReference type="InterPro" id="IPR003593">
    <property type="entry name" value="AAA+_ATPase"/>
</dbReference>
<dbReference type="SMART" id="SM00382">
    <property type="entry name" value="AAA"/>
    <property type="match status" value="1"/>
</dbReference>